<reference evidence="1" key="1">
    <citation type="submission" date="2020-08" db="EMBL/GenBank/DDBJ databases">
        <title>Genome public.</title>
        <authorList>
            <person name="Liu C."/>
            <person name="Sun Q."/>
        </authorList>
    </citation>
    <scope>NUCLEOTIDE SEQUENCE</scope>
    <source>
        <strain evidence="1">NSJ-31</strain>
    </source>
</reference>
<sequence length="85" mass="10005">MELTEHLFDLPRLDYFEAGNGYSGSWEGFNYRIFNEKENLRAIVWYGPNCSDKSEVAAEQSFSIDQEGLERIHQWLEEQQKSGRL</sequence>
<evidence type="ECO:0000313" key="1">
    <source>
        <dbReference type="EMBL" id="MBC8545656.1"/>
    </source>
</evidence>
<comment type="caution">
    <text evidence="1">The sequence shown here is derived from an EMBL/GenBank/DDBJ whole genome shotgun (WGS) entry which is preliminary data.</text>
</comment>
<name>A0A926DVU5_9FIRM</name>
<dbReference type="EMBL" id="JACRST010000001">
    <property type="protein sequence ID" value="MBC8545656.1"/>
    <property type="molecule type" value="Genomic_DNA"/>
</dbReference>
<protein>
    <submittedName>
        <fullName evidence="1">Uncharacterized protein</fullName>
    </submittedName>
</protein>
<organism evidence="1 2">
    <name type="scientific">Ligaoa zhengdingensis</name>
    <dbReference type="NCBI Taxonomy" id="2763658"/>
    <lineage>
        <taxon>Bacteria</taxon>
        <taxon>Bacillati</taxon>
        <taxon>Bacillota</taxon>
        <taxon>Clostridia</taxon>
        <taxon>Eubacteriales</taxon>
        <taxon>Oscillospiraceae</taxon>
        <taxon>Ligaoa</taxon>
    </lineage>
</organism>
<dbReference type="Proteomes" id="UP000653127">
    <property type="component" value="Unassembled WGS sequence"/>
</dbReference>
<accession>A0A926DVU5</accession>
<evidence type="ECO:0000313" key="2">
    <source>
        <dbReference type="Proteomes" id="UP000653127"/>
    </source>
</evidence>
<proteinExistence type="predicted"/>
<dbReference type="RefSeq" id="WP_249281807.1">
    <property type="nucleotide sequence ID" value="NZ_JACRST010000001.1"/>
</dbReference>
<dbReference type="AlphaFoldDB" id="A0A926DVU5"/>
<keyword evidence="2" id="KW-1185">Reference proteome</keyword>
<gene>
    <name evidence="1" type="ORF">H8711_01720</name>
</gene>